<dbReference type="Ensembl" id="ENSPPAT00000007067.1">
    <property type="protein sequence ID" value="ENSPPAP00000001435.1"/>
    <property type="gene ID" value="ENSPPAG00000006573.1"/>
</dbReference>
<dbReference type="AlphaFoldDB" id="A0A2R8Z998"/>
<keyword evidence="3" id="KW-1185">Reference proteome</keyword>
<name>A0A2R8Z998_PANPA</name>
<evidence type="ECO:0000313" key="2">
    <source>
        <dbReference type="Ensembl" id="ENSPPAP00000001435.1"/>
    </source>
</evidence>
<reference evidence="2" key="2">
    <citation type="submission" date="2025-08" db="UniProtKB">
        <authorList>
            <consortium name="Ensembl"/>
        </authorList>
    </citation>
    <scope>IDENTIFICATION</scope>
</reference>
<dbReference type="Proteomes" id="UP000240080">
    <property type="component" value="Chromosome 11"/>
</dbReference>
<evidence type="ECO:0000313" key="3">
    <source>
        <dbReference type="Proteomes" id="UP000240080"/>
    </source>
</evidence>
<protein>
    <submittedName>
        <fullName evidence="2">Uncharacterized protein</fullName>
    </submittedName>
</protein>
<reference evidence="2" key="3">
    <citation type="submission" date="2025-09" db="UniProtKB">
        <authorList>
            <consortium name="Ensembl"/>
        </authorList>
    </citation>
    <scope>IDENTIFICATION</scope>
</reference>
<evidence type="ECO:0000256" key="1">
    <source>
        <dbReference type="SAM" id="MobiDB-lite"/>
    </source>
</evidence>
<dbReference type="GeneTree" id="ENSGT00910000147974"/>
<sequence>MPGRSVCVSHTPLWKEPSSKGLSEPPRSQPSLGCQEPGLGPALTLWQPSEADWAMNSPSPGASLFHRHPCRRRCQESLPSRGSLRFPPSGCSSG</sequence>
<organism evidence="2 3">
    <name type="scientific">Pan paniscus</name>
    <name type="common">Pygmy chimpanzee</name>
    <name type="synonym">Bonobo</name>
    <dbReference type="NCBI Taxonomy" id="9597"/>
    <lineage>
        <taxon>Eukaryota</taxon>
        <taxon>Metazoa</taxon>
        <taxon>Chordata</taxon>
        <taxon>Craniata</taxon>
        <taxon>Vertebrata</taxon>
        <taxon>Euteleostomi</taxon>
        <taxon>Mammalia</taxon>
        <taxon>Eutheria</taxon>
        <taxon>Euarchontoglires</taxon>
        <taxon>Primates</taxon>
        <taxon>Haplorrhini</taxon>
        <taxon>Catarrhini</taxon>
        <taxon>Hominidae</taxon>
        <taxon>Pan</taxon>
    </lineage>
</organism>
<proteinExistence type="predicted"/>
<dbReference type="EMBL" id="AJFE02012954">
    <property type="status" value="NOT_ANNOTATED_CDS"/>
    <property type="molecule type" value="Genomic_DNA"/>
</dbReference>
<feature type="region of interest" description="Disordered" evidence="1">
    <location>
        <begin position="1"/>
        <end position="41"/>
    </location>
</feature>
<dbReference type="Bgee" id="ENSPPAG00000006573">
    <property type="expression patterns" value="Expressed in placenta and 6 other cell types or tissues"/>
</dbReference>
<reference evidence="2 3" key="1">
    <citation type="journal article" date="2012" name="Nature">
        <title>The bonobo genome compared with the chimpanzee and human genomes.</title>
        <authorList>
            <person name="Prufer K."/>
            <person name="Munch K."/>
            <person name="Hellmann I."/>
            <person name="Akagi K."/>
            <person name="Miller J.R."/>
            <person name="Walenz B."/>
            <person name="Koren S."/>
            <person name="Sutton G."/>
            <person name="Kodira C."/>
            <person name="Winer R."/>
            <person name="Knight J.R."/>
            <person name="Mullikin J.C."/>
            <person name="Meader S.J."/>
            <person name="Ponting C.P."/>
            <person name="Lunter G."/>
            <person name="Higashino S."/>
            <person name="Hobolth A."/>
            <person name="Dutheil J."/>
            <person name="Karakoc E."/>
            <person name="Alkan C."/>
            <person name="Sajjadian S."/>
            <person name="Catacchio C.R."/>
            <person name="Ventura M."/>
            <person name="Marques-Bonet T."/>
            <person name="Eichler E.E."/>
            <person name="Andre C."/>
            <person name="Atencia R."/>
            <person name="Mugisha L."/>
            <person name="Junhold J."/>
            <person name="Patterson N."/>
            <person name="Siebauer M."/>
            <person name="Good J.M."/>
            <person name="Fischer A."/>
            <person name="Ptak S.E."/>
            <person name="Lachmann M."/>
            <person name="Symer D.E."/>
            <person name="Mailund T."/>
            <person name="Schierup M.H."/>
            <person name="Andres A.M."/>
            <person name="Kelso J."/>
            <person name="Paabo S."/>
        </authorList>
    </citation>
    <scope>NUCLEOTIDE SEQUENCE [LARGE SCALE GENOMIC DNA]</scope>
</reference>
<accession>A0A2R8Z998</accession>
<dbReference type="OMA" id="VSHTPLW"/>